<dbReference type="InterPro" id="IPR042101">
    <property type="entry name" value="SRP54_N_sf"/>
</dbReference>
<evidence type="ECO:0000256" key="12">
    <source>
        <dbReference type="ARBA" id="ARBA00048157"/>
    </source>
</evidence>
<dbReference type="PANTHER" id="PTHR11564">
    <property type="entry name" value="SIGNAL RECOGNITION PARTICLE 54K PROTEIN SRP54"/>
    <property type="match status" value="1"/>
</dbReference>
<keyword evidence="11 13" id="KW-0687">Ribonucleoprotein</keyword>
<dbReference type="SMART" id="SM00382">
    <property type="entry name" value="AAA"/>
    <property type="match status" value="1"/>
</dbReference>
<dbReference type="InterPro" id="IPR036891">
    <property type="entry name" value="Signal_recog_part_SRP54_M_sf"/>
</dbReference>
<dbReference type="InterPro" id="IPR027417">
    <property type="entry name" value="P-loop_NTPase"/>
</dbReference>
<dbReference type="NCBIfam" id="TIGR01425">
    <property type="entry name" value="SRP54_euk"/>
    <property type="match status" value="1"/>
</dbReference>
<keyword evidence="10 13" id="KW-0733">Signal recognition particle</keyword>
<comment type="similarity">
    <text evidence="3 13">Belongs to the GTP-binding SRP family. SRP54 subfamily.</text>
</comment>
<dbReference type="InterPro" id="IPR004125">
    <property type="entry name" value="Signal_recog_particle_SRP54_M"/>
</dbReference>
<evidence type="ECO:0000256" key="13">
    <source>
        <dbReference type="RuleBase" id="RU364034"/>
    </source>
</evidence>
<comment type="subcellular location">
    <subcellularLocation>
        <location evidence="2 13">Cytoplasm</location>
    </subcellularLocation>
    <subcellularLocation>
        <location evidence="1">Endoplasmic reticulum</location>
    </subcellularLocation>
</comment>
<evidence type="ECO:0000259" key="14">
    <source>
        <dbReference type="PROSITE" id="PS00300"/>
    </source>
</evidence>
<dbReference type="SMART" id="SM00963">
    <property type="entry name" value="SRP54_N"/>
    <property type="match status" value="1"/>
</dbReference>
<evidence type="ECO:0000256" key="7">
    <source>
        <dbReference type="ARBA" id="ARBA00022824"/>
    </source>
</evidence>
<dbReference type="CDD" id="cd17875">
    <property type="entry name" value="SRP54_G"/>
    <property type="match status" value="1"/>
</dbReference>
<dbReference type="Proteomes" id="UP001642464">
    <property type="component" value="Unassembled WGS sequence"/>
</dbReference>
<sequence>MVLQELGSKINSALSKLNTATVIDEETIDEVLKEIAKALLSSDVNVRVVAEVRNNIRKEVLSEAAAGGATNKTRQIRNAVFSELVRLLSPSKEPFTPKRGRCNVFMFVGLQGSGKTTTIAKFANYWARKGWKTAMVCCDTFRAGALDQIKQNAIKLHIPYYGNPLEADPVKLAEEGTEHFRAEKYEIILVDTSGRHHQESELFEEMEQVQGVVQPDEVIFVMDSTIGQAVAEQAAAFKASVPVGSVIITKLDGHARGGGALSAVAATDAPITFIGTGEHFDEFEKFDANSFVSRLMGMGDVKGLMEKLKDTKALEKAPEMMERMQKGQFTLRDLRQQFQTVMGMGNLGQVMSMIPGMSQMMQGQDSDQATKRIQAFMTCFDSMTEDELDCIFKVRKPDPSKPGEYITTFEKTLSESRMRRIAKGAGVPLEGVLALMQSHKQFEGMVQKMGKSGLMNEKQMQQNMKRNPGALMEQLQKSMDPRMLQQMGGTGNLMNLMKQMDMGAMGDMMKQMGGMGLPGMGGGGGGRGGPKRR</sequence>
<dbReference type="InterPro" id="IPR006325">
    <property type="entry name" value="SRP54_euk"/>
</dbReference>
<dbReference type="Gene3D" id="1.10.260.30">
    <property type="entry name" value="Signal recognition particle, SRP54 subunit, M-domain"/>
    <property type="match status" value="1"/>
</dbReference>
<comment type="domain">
    <text evidence="13">The NG domain, also named G domain, is a special guanosine triphosphatase (GTPase) domain, which binds GTP and forms a guanosine 5'-triphosphate (GTP)-dependent complex with a homologous NG domain in the SRP receptor subunit SRPRA. The two NG domains undergo cooperative rearrangements upon their assembly, which culminate in the reciprocal activation of the GTPase activity of one another. SRP receptor compaction upon binding with cargo-loaded SRP and GTPase rearrangement drive SRP-mediated cotranslational protein translocation into the ER.</text>
</comment>
<comment type="domain">
    <text evidence="13">The M domain binds the 7SL RNA in presence of SRP19 and binds the signal sequence of presecretory proteins.</text>
</comment>
<evidence type="ECO:0000256" key="9">
    <source>
        <dbReference type="ARBA" id="ARBA00023134"/>
    </source>
</evidence>
<dbReference type="SUPFAM" id="SSF47364">
    <property type="entry name" value="Domain of the SRP/SRP receptor G-proteins"/>
    <property type="match status" value="1"/>
</dbReference>
<dbReference type="PROSITE" id="PS00300">
    <property type="entry name" value="SRP54"/>
    <property type="match status" value="1"/>
</dbReference>
<proteinExistence type="inferred from homology"/>
<dbReference type="EMBL" id="CAXAMM010041367">
    <property type="protein sequence ID" value="CAK9099055.1"/>
    <property type="molecule type" value="Genomic_DNA"/>
</dbReference>
<comment type="caution">
    <text evidence="15">The sequence shown here is derived from an EMBL/GenBank/DDBJ whole genome shotgun (WGS) entry which is preliminary data.</text>
</comment>
<dbReference type="Pfam" id="PF02978">
    <property type="entry name" value="SRP_SPB"/>
    <property type="match status" value="1"/>
</dbReference>
<accession>A0ABP0RHP9</accession>
<dbReference type="InterPro" id="IPR036225">
    <property type="entry name" value="SRP/SRP_N"/>
</dbReference>
<evidence type="ECO:0000256" key="10">
    <source>
        <dbReference type="ARBA" id="ARBA00023135"/>
    </source>
</evidence>
<keyword evidence="5 13" id="KW-0547">Nucleotide-binding</keyword>
<dbReference type="InterPro" id="IPR003593">
    <property type="entry name" value="AAA+_ATPase"/>
</dbReference>
<reference evidence="15 16" key="1">
    <citation type="submission" date="2024-02" db="EMBL/GenBank/DDBJ databases">
        <authorList>
            <person name="Chen Y."/>
            <person name="Shah S."/>
            <person name="Dougan E. K."/>
            <person name="Thang M."/>
            <person name="Chan C."/>
        </authorList>
    </citation>
    <scope>NUCLEOTIDE SEQUENCE [LARGE SCALE GENOMIC DNA]</scope>
</reference>
<evidence type="ECO:0000256" key="8">
    <source>
        <dbReference type="ARBA" id="ARBA00022884"/>
    </source>
</evidence>
<evidence type="ECO:0000256" key="2">
    <source>
        <dbReference type="ARBA" id="ARBA00004496"/>
    </source>
</evidence>
<evidence type="ECO:0000313" key="16">
    <source>
        <dbReference type="Proteomes" id="UP001642464"/>
    </source>
</evidence>
<dbReference type="InterPro" id="IPR022941">
    <property type="entry name" value="SRP54"/>
</dbReference>
<dbReference type="Pfam" id="PF02881">
    <property type="entry name" value="SRP54_N"/>
    <property type="match status" value="1"/>
</dbReference>
<keyword evidence="8 13" id="KW-0694">RNA-binding</keyword>
<dbReference type="Pfam" id="PF00448">
    <property type="entry name" value="SRP54"/>
    <property type="match status" value="1"/>
</dbReference>
<name>A0ABP0RHP9_9DINO</name>
<evidence type="ECO:0000256" key="4">
    <source>
        <dbReference type="ARBA" id="ARBA00022490"/>
    </source>
</evidence>
<dbReference type="SMART" id="SM00962">
    <property type="entry name" value="SRP54"/>
    <property type="match status" value="1"/>
</dbReference>
<evidence type="ECO:0000313" key="15">
    <source>
        <dbReference type="EMBL" id="CAK9099055.1"/>
    </source>
</evidence>
<comment type="function">
    <text evidence="13">Component of the signal recognition particle (SRP) complex, a ribonucleoprotein complex that mediates the cotranslational targeting of secretory and membrane proteins to the endoplasmic reticulum (ER).</text>
</comment>
<evidence type="ECO:0000256" key="1">
    <source>
        <dbReference type="ARBA" id="ARBA00004240"/>
    </source>
</evidence>
<keyword evidence="4 13" id="KW-0963">Cytoplasm</keyword>
<dbReference type="HAMAP" id="MF_00306">
    <property type="entry name" value="SRP54"/>
    <property type="match status" value="1"/>
</dbReference>
<dbReference type="SUPFAM" id="SSF47446">
    <property type="entry name" value="Signal peptide-binding domain"/>
    <property type="match status" value="1"/>
</dbReference>
<dbReference type="InterPro" id="IPR000897">
    <property type="entry name" value="SRP54_GTPase_dom"/>
</dbReference>
<evidence type="ECO:0000256" key="11">
    <source>
        <dbReference type="ARBA" id="ARBA00023274"/>
    </source>
</evidence>
<feature type="domain" description="SRP54-type proteins GTP-binding" evidence="14">
    <location>
        <begin position="270"/>
        <end position="283"/>
    </location>
</feature>
<keyword evidence="16" id="KW-1185">Reference proteome</keyword>
<dbReference type="InterPro" id="IPR013822">
    <property type="entry name" value="Signal_recog_particl_SRP54_hlx"/>
</dbReference>
<keyword evidence="6" id="KW-0378">Hydrolase</keyword>
<keyword evidence="9 13" id="KW-0342">GTP-binding</keyword>
<keyword evidence="7" id="KW-0256">Endoplasmic reticulum</keyword>
<dbReference type="Gene3D" id="3.40.50.300">
    <property type="entry name" value="P-loop containing nucleotide triphosphate hydrolases"/>
    <property type="match status" value="1"/>
</dbReference>
<dbReference type="PANTHER" id="PTHR11564:SF5">
    <property type="entry name" value="SIGNAL RECOGNITION PARTICLE SUBUNIT SRP54"/>
    <property type="match status" value="1"/>
</dbReference>
<protein>
    <recommendedName>
        <fullName evidence="13">Signal recognition particle 54 kDa protein</fullName>
    </recommendedName>
</protein>
<dbReference type="SUPFAM" id="SSF52540">
    <property type="entry name" value="P-loop containing nucleoside triphosphate hydrolases"/>
    <property type="match status" value="1"/>
</dbReference>
<evidence type="ECO:0000256" key="3">
    <source>
        <dbReference type="ARBA" id="ARBA00005450"/>
    </source>
</evidence>
<gene>
    <name evidence="15" type="ORF">SCF082_LOCUS46409</name>
</gene>
<organism evidence="15 16">
    <name type="scientific">Durusdinium trenchii</name>
    <dbReference type="NCBI Taxonomy" id="1381693"/>
    <lineage>
        <taxon>Eukaryota</taxon>
        <taxon>Sar</taxon>
        <taxon>Alveolata</taxon>
        <taxon>Dinophyceae</taxon>
        <taxon>Suessiales</taxon>
        <taxon>Symbiodiniaceae</taxon>
        <taxon>Durusdinium</taxon>
    </lineage>
</organism>
<evidence type="ECO:0000256" key="6">
    <source>
        <dbReference type="ARBA" id="ARBA00022801"/>
    </source>
</evidence>
<comment type="catalytic activity">
    <reaction evidence="12">
        <text>GTP + H2O = GDP + phosphate + H(+)</text>
        <dbReference type="Rhea" id="RHEA:19669"/>
        <dbReference type="ChEBI" id="CHEBI:15377"/>
        <dbReference type="ChEBI" id="CHEBI:15378"/>
        <dbReference type="ChEBI" id="CHEBI:37565"/>
        <dbReference type="ChEBI" id="CHEBI:43474"/>
        <dbReference type="ChEBI" id="CHEBI:58189"/>
        <dbReference type="EC" id="3.6.5.4"/>
    </reaction>
    <physiologicalReaction direction="left-to-right" evidence="12">
        <dbReference type="Rhea" id="RHEA:19670"/>
    </physiologicalReaction>
</comment>
<dbReference type="Gene3D" id="1.20.120.140">
    <property type="entry name" value="Signal recognition particle SRP54, nucleotide-binding domain"/>
    <property type="match status" value="1"/>
</dbReference>
<evidence type="ECO:0000256" key="5">
    <source>
        <dbReference type="ARBA" id="ARBA00022741"/>
    </source>
</evidence>